<proteinExistence type="predicted"/>
<dbReference type="VEuPathDB" id="FungiDB:MAPG_03666"/>
<evidence type="ECO:0000313" key="4">
    <source>
        <dbReference type="Proteomes" id="UP000011715"/>
    </source>
</evidence>
<evidence type="ECO:0000313" key="2">
    <source>
        <dbReference type="EMBL" id="KLU84626.1"/>
    </source>
</evidence>
<protein>
    <recommendedName>
        <fullName evidence="1">CHRD domain-containing protein</fullName>
    </recommendedName>
</protein>
<gene>
    <name evidence="2" type="ORF">MAPG_03666</name>
</gene>
<feature type="domain" description="CHRD" evidence="1">
    <location>
        <begin position="7"/>
        <end position="67"/>
    </location>
</feature>
<reference evidence="4" key="1">
    <citation type="submission" date="2010-05" db="EMBL/GenBank/DDBJ databases">
        <title>The genome sequence of Magnaporthe poae strain ATCC 64411.</title>
        <authorList>
            <person name="Ma L.-J."/>
            <person name="Dead R."/>
            <person name="Young S."/>
            <person name="Zeng Q."/>
            <person name="Koehrsen M."/>
            <person name="Alvarado L."/>
            <person name="Berlin A."/>
            <person name="Chapman S.B."/>
            <person name="Chen Z."/>
            <person name="Freedman E."/>
            <person name="Gellesch M."/>
            <person name="Goldberg J."/>
            <person name="Griggs A."/>
            <person name="Gujja S."/>
            <person name="Heilman E.R."/>
            <person name="Heiman D."/>
            <person name="Hepburn T."/>
            <person name="Howarth C."/>
            <person name="Jen D."/>
            <person name="Larson L."/>
            <person name="Mehta T."/>
            <person name="Neiman D."/>
            <person name="Pearson M."/>
            <person name="Roberts A."/>
            <person name="Saif S."/>
            <person name="Shea T."/>
            <person name="Shenoy N."/>
            <person name="Sisk P."/>
            <person name="Stolte C."/>
            <person name="Sykes S."/>
            <person name="Walk T."/>
            <person name="White J."/>
            <person name="Yandava C."/>
            <person name="Haas B."/>
            <person name="Nusbaum C."/>
            <person name="Birren B."/>
        </authorList>
    </citation>
    <scope>NUCLEOTIDE SEQUENCE [LARGE SCALE GENOMIC DNA]</scope>
    <source>
        <strain evidence="4">ATCC 64411 / 73-15</strain>
    </source>
</reference>
<name>A0A0C4DUM6_MAGP6</name>
<dbReference type="Pfam" id="PF07452">
    <property type="entry name" value="CHRD"/>
    <property type="match status" value="1"/>
</dbReference>
<dbReference type="EMBL" id="ADBL01000873">
    <property type="status" value="NOT_ANNOTATED_CDS"/>
    <property type="molecule type" value="Genomic_DNA"/>
</dbReference>
<reference evidence="3" key="4">
    <citation type="journal article" date="2015" name="G3 (Bethesda)">
        <title>Genome sequences of three phytopathogenic species of the Magnaporthaceae family of fungi.</title>
        <authorList>
            <person name="Okagaki L.H."/>
            <person name="Nunes C.C."/>
            <person name="Sailsbery J."/>
            <person name="Clay B."/>
            <person name="Brown D."/>
            <person name="John T."/>
            <person name="Oh Y."/>
            <person name="Young N."/>
            <person name="Fitzgerald M."/>
            <person name="Haas B.J."/>
            <person name="Zeng Q."/>
            <person name="Young S."/>
            <person name="Adiconis X."/>
            <person name="Fan L."/>
            <person name="Levin J.Z."/>
            <person name="Mitchell T.K."/>
            <person name="Okubara P.A."/>
            <person name="Farman M.L."/>
            <person name="Kohn L.M."/>
            <person name="Birren B."/>
            <person name="Ma L.-J."/>
            <person name="Dean R.A."/>
        </authorList>
    </citation>
    <scope>NUCLEOTIDE SEQUENCE</scope>
    <source>
        <strain evidence="3">ATCC 64411 / 73-15</strain>
    </source>
</reference>
<reference evidence="2" key="2">
    <citation type="submission" date="2010-05" db="EMBL/GenBank/DDBJ databases">
        <title>The Genome Sequence of Magnaporthe poae strain ATCC 64411.</title>
        <authorList>
            <consortium name="The Broad Institute Genome Sequencing Platform"/>
            <consortium name="Broad Institute Genome Sequencing Center for Infectious Disease"/>
            <person name="Ma L.-J."/>
            <person name="Dead R."/>
            <person name="Young S."/>
            <person name="Zeng Q."/>
            <person name="Koehrsen M."/>
            <person name="Alvarado L."/>
            <person name="Berlin A."/>
            <person name="Chapman S.B."/>
            <person name="Chen Z."/>
            <person name="Freedman E."/>
            <person name="Gellesch M."/>
            <person name="Goldberg J."/>
            <person name="Griggs A."/>
            <person name="Gujja S."/>
            <person name="Heilman E.R."/>
            <person name="Heiman D."/>
            <person name="Hepburn T."/>
            <person name="Howarth C."/>
            <person name="Jen D."/>
            <person name="Larson L."/>
            <person name="Mehta T."/>
            <person name="Neiman D."/>
            <person name="Pearson M."/>
            <person name="Roberts A."/>
            <person name="Saif S."/>
            <person name="Shea T."/>
            <person name="Shenoy N."/>
            <person name="Sisk P."/>
            <person name="Stolte C."/>
            <person name="Sykes S."/>
            <person name="Walk T."/>
            <person name="White J."/>
            <person name="Yandava C."/>
            <person name="Haas B."/>
            <person name="Nusbaum C."/>
            <person name="Birren B."/>
        </authorList>
    </citation>
    <scope>NUCLEOTIDE SEQUENCE</scope>
    <source>
        <strain evidence="2">ATCC 64411</strain>
    </source>
</reference>
<evidence type="ECO:0000313" key="3">
    <source>
        <dbReference type="EnsemblFungi" id="MAPG_03666T0"/>
    </source>
</evidence>
<reference evidence="3" key="5">
    <citation type="submission" date="2015-06" db="UniProtKB">
        <authorList>
            <consortium name="EnsemblFungi"/>
        </authorList>
    </citation>
    <scope>IDENTIFICATION</scope>
    <source>
        <strain evidence="3">ATCC 64411</strain>
    </source>
</reference>
<dbReference type="Proteomes" id="UP000011715">
    <property type="component" value="Unassembled WGS sequence"/>
</dbReference>
<keyword evidence="4" id="KW-1185">Reference proteome</keyword>
<organism evidence="3 4">
    <name type="scientific">Magnaporthiopsis poae (strain ATCC 64411 / 73-15)</name>
    <name type="common">Kentucky bluegrass fungus</name>
    <name type="synonym">Magnaporthe poae</name>
    <dbReference type="NCBI Taxonomy" id="644358"/>
    <lineage>
        <taxon>Eukaryota</taxon>
        <taxon>Fungi</taxon>
        <taxon>Dikarya</taxon>
        <taxon>Ascomycota</taxon>
        <taxon>Pezizomycotina</taxon>
        <taxon>Sordariomycetes</taxon>
        <taxon>Sordariomycetidae</taxon>
        <taxon>Magnaporthales</taxon>
        <taxon>Magnaporthaceae</taxon>
        <taxon>Magnaporthiopsis</taxon>
    </lineage>
</organism>
<dbReference type="InterPro" id="IPR010895">
    <property type="entry name" value="CHRD"/>
</dbReference>
<evidence type="ECO:0000259" key="1">
    <source>
        <dbReference type="Pfam" id="PF07452"/>
    </source>
</evidence>
<dbReference type="EMBL" id="GL876968">
    <property type="protein sequence ID" value="KLU84626.1"/>
    <property type="molecule type" value="Genomic_DNA"/>
</dbReference>
<dbReference type="AlphaFoldDB" id="A0A0C4DUM6"/>
<sequence>MAMGGLAGAKGRYLFGINSHENVICYDITLEGFRGNYPSPAVTAKHVHEAPKGRTARVFFQQDSAATLARSKVSDMMRQNCPPMVLIAV</sequence>
<reference evidence="2" key="3">
    <citation type="submission" date="2011-03" db="EMBL/GenBank/DDBJ databases">
        <title>Annotation of Magnaporthe poae ATCC 64411.</title>
        <authorList>
            <person name="Ma L.-J."/>
            <person name="Dead R."/>
            <person name="Young S.K."/>
            <person name="Zeng Q."/>
            <person name="Gargeya S."/>
            <person name="Fitzgerald M."/>
            <person name="Haas B."/>
            <person name="Abouelleil A."/>
            <person name="Alvarado L."/>
            <person name="Arachchi H.M."/>
            <person name="Berlin A."/>
            <person name="Brown A."/>
            <person name="Chapman S.B."/>
            <person name="Chen Z."/>
            <person name="Dunbar C."/>
            <person name="Freedman E."/>
            <person name="Gearin G."/>
            <person name="Gellesch M."/>
            <person name="Goldberg J."/>
            <person name="Griggs A."/>
            <person name="Gujja S."/>
            <person name="Heiman D."/>
            <person name="Howarth C."/>
            <person name="Larson L."/>
            <person name="Lui A."/>
            <person name="MacDonald P.J.P."/>
            <person name="Mehta T."/>
            <person name="Montmayeur A."/>
            <person name="Murphy C."/>
            <person name="Neiman D."/>
            <person name="Pearson M."/>
            <person name="Priest M."/>
            <person name="Roberts A."/>
            <person name="Saif S."/>
            <person name="Shea T."/>
            <person name="Shenoy N."/>
            <person name="Sisk P."/>
            <person name="Stolte C."/>
            <person name="Sykes S."/>
            <person name="Yandava C."/>
            <person name="Wortman J."/>
            <person name="Nusbaum C."/>
            <person name="Birren B."/>
        </authorList>
    </citation>
    <scope>NUCLEOTIDE SEQUENCE</scope>
    <source>
        <strain evidence="2">ATCC 64411</strain>
    </source>
</reference>
<dbReference type="EnsemblFungi" id="MAPG_03666T0">
    <property type="protein sequence ID" value="MAPG_03666T0"/>
    <property type="gene ID" value="MAPG_03666"/>
</dbReference>
<accession>A0A0C4DUM6</accession>